<keyword evidence="1" id="KW-0732">Signal</keyword>
<evidence type="ECO:0000313" key="3">
    <source>
        <dbReference type="Proteomes" id="UP000657918"/>
    </source>
</evidence>
<name>A0A835J662_9ROSI</name>
<keyword evidence="3" id="KW-1185">Reference proteome</keyword>
<feature type="chain" id="PRO_5032502148" evidence="1">
    <location>
        <begin position="31"/>
        <end position="186"/>
    </location>
</feature>
<evidence type="ECO:0000256" key="1">
    <source>
        <dbReference type="SAM" id="SignalP"/>
    </source>
</evidence>
<reference evidence="2 3" key="1">
    <citation type="submission" date="2020-10" db="EMBL/GenBank/DDBJ databases">
        <title>Plant Genome Project.</title>
        <authorList>
            <person name="Zhang R.-G."/>
        </authorList>
    </citation>
    <scope>NUCLEOTIDE SEQUENCE [LARGE SCALE GENOMIC DNA]</scope>
    <source>
        <strain evidence="2">FAFU-HL-1</strain>
        <tissue evidence="2">Leaf</tissue>
    </source>
</reference>
<dbReference type="AlphaFoldDB" id="A0A835J662"/>
<feature type="signal peptide" evidence="1">
    <location>
        <begin position="1"/>
        <end position="30"/>
    </location>
</feature>
<accession>A0A835J662</accession>
<protein>
    <submittedName>
        <fullName evidence="2">Uncharacterized protein</fullName>
    </submittedName>
</protein>
<dbReference type="Proteomes" id="UP000657918">
    <property type="component" value="Unassembled WGS sequence"/>
</dbReference>
<gene>
    <name evidence="2" type="ORF">SADUNF_Sadunf17G0135900</name>
</gene>
<evidence type="ECO:0000313" key="2">
    <source>
        <dbReference type="EMBL" id="KAF9664243.1"/>
    </source>
</evidence>
<organism evidence="2 3">
    <name type="scientific">Salix dunnii</name>
    <dbReference type="NCBI Taxonomy" id="1413687"/>
    <lineage>
        <taxon>Eukaryota</taxon>
        <taxon>Viridiplantae</taxon>
        <taxon>Streptophyta</taxon>
        <taxon>Embryophyta</taxon>
        <taxon>Tracheophyta</taxon>
        <taxon>Spermatophyta</taxon>
        <taxon>Magnoliopsida</taxon>
        <taxon>eudicotyledons</taxon>
        <taxon>Gunneridae</taxon>
        <taxon>Pentapetalae</taxon>
        <taxon>rosids</taxon>
        <taxon>fabids</taxon>
        <taxon>Malpighiales</taxon>
        <taxon>Salicaceae</taxon>
        <taxon>Saliceae</taxon>
        <taxon>Salix</taxon>
    </lineage>
</organism>
<dbReference type="PROSITE" id="PS51257">
    <property type="entry name" value="PROKAR_LIPOPROTEIN"/>
    <property type="match status" value="1"/>
</dbReference>
<dbReference type="EMBL" id="JADGMS010000017">
    <property type="protein sequence ID" value="KAF9664243.1"/>
    <property type="molecule type" value="Genomic_DNA"/>
</dbReference>
<comment type="caution">
    <text evidence="2">The sequence shown here is derived from an EMBL/GenBank/DDBJ whole genome shotgun (WGS) entry which is preliminary data.</text>
</comment>
<sequence length="186" mass="20547">MGSQGKTRNLTIILLLVAFILLSCSNLILANNNTQKGSPRSPCKYDPVSGKCKIGEPAGRSRHSSMQPGSGVHDMEIQRGQINWVSIHFGTRKCITSIKLLYSEMNRPVVPTQSIQRVTLRHQNSSSQPTKMQILYEAEESIEKILEDSFETAHYLRDGLPSKVGQKSPPFLEAGPFLGCSSGHHD</sequence>
<proteinExistence type="predicted"/>